<organism evidence="1 2">
    <name type="scientific">Stentor coeruleus</name>
    <dbReference type="NCBI Taxonomy" id="5963"/>
    <lineage>
        <taxon>Eukaryota</taxon>
        <taxon>Sar</taxon>
        <taxon>Alveolata</taxon>
        <taxon>Ciliophora</taxon>
        <taxon>Postciliodesmatophora</taxon>
        <taxon>Heterotrichea</taxon>
        <taxon>Heterotrichida</taxon>
        <taxon>Stentoridae</taxon>
        <taxon>Stentor</taxon>
    </lineage>
</organism>
<comment type="caution">
    <text evidence="1">The sequence shown here is derived from an EMBL/GenBank/DDBJ whole genome shotgun (WGS) entry which is preliminary data.</text>
</comment>
<proteinExistence type="predicted"/>
<gene>
    <name evidence="1" type="ORF">SteCoe_36880</name>
</gene>
<sequence length="451" mass="51655">MMSSYVGCDKLVAPVCESKEKPMCYLLDNSMPKRCLKAGCDKEVAFVCECKGKPIFMCMKHPSEHLVLKSNHQIVGLLYRPDPEEAKEICKKFPDVLSKIRKIKSQALESAKMIIEQTLNLSNKLIKNIEEIENRFCKMFKNIKSNREIDIQDNENFINLADGDVDHMLSDLEIIKKDLMSFYDIDPFIGLNYVLYCTDSPGPQLLAINLSNHTQTPLSLKNKKDAEMNLNIEKDKQMSLQISSGFYLCSVNKFTNCIINSQCAYIIDLKQNSFRLIPNISMQNGICGLAYKDDTIYAFGHYNYQNSYKIKLSTMKLENISSPPFYNNYGMQGTSSLFNDNIVVASISSDGLYHYNDTQYNYTNIFNISVGNYKYPMQNWILSSDNQLYENTGTSLNDFKSYANSISIGNLSVYGSFPYKGYIYFISESYSLMRINCAQKKIEIIQYKNKP</sequence>
<dbReference type="EMBL" id="MPUH01001753">
    <property type="protein sequence ID" value="OMJ66308.1"/>
    <property type="molecule type" value="Genomic_DNA"/>
</dbReference>
<evidence type="ECO:0000313" key="2">
    <source>
        <dbReference type="Proteomes" id="UP000187209"/>
    </source>
</evidence>
<keyword evidence="2" id="KW-1185">Reference proteome</keyword>
<dbReference type="AlphaFoldDB" id="A0A1R2AP45"/>
<dbReference type="InterPro" id="IPR011043">
    <property type="entry name" value="Gal_Oxase/kelch_b-propeller"/>
</dbReference>
<dbReference type="SUPFAM" id="SSF50965">
    <property type="entry name" value="Galactose oxidase, central domain"/>
    <property type="match status" value="1"/>
</dbReference>
<protein>
    <submittedName>
        <fullName evidence="1">Uncharacterized protein</fullName>
    </submittedName>
</protein>
<dbReference type="Proteomes" id="UP000187209">
    <property type="component" value="Unassembled WGS sequence"/>
</dbReference>
<accession>A0A1R2AP45</accession>
<evidence type="ECO:0000313" key="1">
    <source>
        <dbReference type="EMBL" id="OMJ66308.1"/>
    </source>
</evidence>
<name>A0A1R2AP45_9CILI</name>
<reference evidence="1 2" key="1">
    <citation type="submission" date="2016-11" db="EMBL/GenBank/DDBJ databases">
        <title>The macronuclear genome of Stentor coeruleus: a giant cell with tiny introns.</title>
        <authorList>
            <person name="Slabodnick M."/>
            <person name="Ruby J.G."/>
            <person name="Reiff S.B."/>
            <person name="Swart E.C."/>
            <person name="Gosai S."/>
            <person name="Prabakaran S."/>
            <person name="Witkowska E."/>
            <person name="Larue G.E."/>
            <person name="Fisher S."/>
            <person name="Freeman R.M."/>
            <person name="Gunawardena J."/>
            <person name="Chu W."/>
            <person name="Stover N.A."/>
            <person name="Gregory B.D."/>
            <person name="Nowacki M."/>
            <person name="Derisi J."/>
            <person name="Roy S.W."/>
            <person name="Marshall W.F."/>
            <person name="Sood P."/>
        </authorList>
    </citation>
    <scope>NUCLEOTIDE SEQUENCE [LARGE SCALE GENOMIC DNA]</scope>
    <source>
        <strain evidence="1">WM001</strain>
    </source>
</reference>